<gene>
    <name evidence="2" type="ORF">S03H2_61166</name>
</gene>
<dbReference type="NCBIfam" id="NF041518">
    <property type="entry name" value="choice_anch_Q"/>
    <property type="match status" value="1"/>
</dbReference>
<evidence type="ECO:0000313" key="2">
    <source>
        <dbReference type="EMBL" id="GAH81400.1"/>
    </source>
</evidence>
<evidence type="ECO:0000256" key="1">
    <source>
        <dbReference type="SAM" id="MobiDB-lite"/>
    </source>
</evidence>
<accession>X1JIS7</accession>
<proteinExistence type="predicted"/>
<name>X1JIS7_9ZZZZ</name>
<feature type="region of interest" description="Disordered" evidence="1">
    <location>
        <begin position="1"/>
        <end position="79"/>
    </location>
</feature>
<reference evidence="2" key="1">
    <citation type="journal article" date="2014" name="Front. Microbiol.">
        <title>High frequency of phylogenetically diverse reductive dehalogenase-homologous genes in deep subseafloor sedimentary metagenomes.</title>
        <authorList>
            <person name="Kawai M."/>
            <person name="Futagami T."/>
            <person name="Toyoda A."/>
            <person name="Takaki Y."/>
            <person name="Nishi S."/>
            <person name="Hori S."/>
            <person name="Arai W."/>
            <person name="Tsubouchi T."/>
            <person name="Morono Y."/>
            <person name="Uchiyama I."/>
            <person name="Ito T."/>
            <person name="Fujiyama A."/>
            <person name="Inagaki F."/>
            <person name="Takami H."/>
        </authorList>
    </citation>
    <scope>NUCLEOTIDE SEQUENCE</scope>
    <source>
        <strain evidence="2">Expedition CK06-06</strain>
    </source>
</reference>
<dbReference type="InterPro" id="IPR059226">
    <property type="entry name" value="Choice_anch_Q_dom"/>
</dbReference>
<comment type="caution">
    <text evidence="2">The sequence shown here is derived from an EMBL/GenBank/DDBJ whole genome shotgun (WGS) entry which is preliminary data.</text>
</comment>
<organism evidence="2">
    <name type="scientific">marine sediment metagenome</name>
    <dbReference type="NCBI Taxonomy" id="412755"/>
    <lineage>
        <taxon>unclassified sequences</taxon>
        <taxon>metagenomes</taxon>
        <taxon>ecological metagenomes</taxon>
    </lineage>
</organism>
<feature type="compositionally biased region" description="Gly residues" evidence="1">
    <location>
        <begin position="33"/>
        <end position="47"/>
    </location>
</feature>
<sequence>TGDLHLQPGSRAIDAGTTPPFNWPDLDGNARPAGGGYDMGCYEGGSGPADTTPPPQVSEPRVGDRPDDEGGAIEIDWRGYSPPDDFKEYRVYRAASDFSSISGMSPVATTAAVSHIDTTTIDGTDYYYAVTCVDWTGNEDPSVQAAGPVQSSNNNSPPAPGPVTGLLAHDTPNDHGGSIDLDWSGYSAPADSDHYNIYRATTSFSDVSDMTPIATVDDASQTTYSDATTTDGTDYYYAVT</sequence>
<feature type="region of interest" description="Disordered" evidence="1">
    <location>
        <begin position="141"/>
        <end position="163"/>
    </location>
</feature>
<dbReference type="AlphaFoldDB" id="X1JIS7"/>
<dbReference type="InterPro" id="IPR013783">
    <property type="entry name" value="Ig-like_fold"/>
</dbReference>
<feature type="non-terminal residue" evidence="2">
    <location>
        <position position="240"/>
    </location>
</feature>
<dbReference type="Gene3D" id="2.60.40.10">
    <property type="entry name" value="Immunoglobulins"/>
    <property type="match status" value="2"/>
</dbReference>
<protein>
    <recommendedName>
        <fullName evidence="3">Fibronectin type-III domain-containing protein</fullName>
    </recommendedName>
</protein>
<dbReference type="EMBL" id="BARU01039466">
    <property type="protein sequence ID" value="GAH81400.1"/>
    <property type="molecule type" value="Genomic_DNA"/>
</dbReference>
<evidence type="ECO:0008006" key="3">
    <source>
        <dbReference type="Google" id="ProtNLM"/>
    </source>
</evidence>
<feature type="non-terminal residue" evidence="2">
    <location>
        <position position="1"/>
    </location>
</feature>